<name>A0ABQ3AJT4_9GAMM</name>
<evidence type="ECO:0000313" key="2">
    <source>
        <dbReference type="EMBL" id="GGY59092.1"/>
    </source>
</evidence>
<evidence type="ECO:0000313" key="3">
    <source>
        <dbReference type="Proteomes" id="UP000601597"/>
    </source>
</evidence>
<dbReference type="Proteomes" id="UP000601597">
    <property type="component" value="Unassembled WGS sequence"/>
</dbReference>
<dbReference type="InterPro" id="IPR046252">
    <property type="entry name" value="DUF6285"/>
</dbReference>
<sequence length="136" mass="15082">MQDLPENTALLASVEAFLKEEVMPQLDPAGGFRARVSANVLGMVRRHLEQAGLDTAHDERELLTQLTGRKGTLAGQTAELCRLVADGTLTPDNPRLRDYLWLTTLAKLAVDQPKYSGYLRARDEWAGFQADPNPQH</sequence>
<keyword evidence="3" id="KW-1185">Reference proteome</keyword>
<gene>
    <name evidence="2" type="ORF">GCM10007071_01670</name>
</gene>
<reference evidence="3" key="1">
    <citation type="journal article" date="2019" name="Int. J. Syst. Evol. Microbiol.">
        <title>The Global Catalogue of Microorganisms (GCM) 10K type strain sequencing project: providing services to taxonomists for standard genome sequencing and annotation.</title>
        <authorList>
            <consortium name="The Broad Institute Genomics Platform"/>
            <consortium name="The Broad Institute Genome Sequencing Center for Infectious Disease"/>
            <person name="Wu L."/>
            <person name="Ma J."/>
        </authorList>
    </citation>
    <scope>NUCLEOTIDE SEQUENCE [LARGE SCALE GENOMIC DNA]</scope>
    <source>
        <strain evidence="3">KCTC 22280</strain>
    </source>
</reference>
<proteinExistence type="predicted"/>
<comment type="caution">
    <text evidence="2">The sequence shown here is derived from an EMBL/GenBank/DDBJ whole genome shotgun (WGS) entry which is preliminary data.</text>
</comment>
<dbReference type="RefSeq" id="WP_189571430.1">
    <property type="nucleotide sequence ID" value="NZ_BMXV01000001.1"/>
</dbReference>
<organism evidence="2 3">
    <name type="scientific">Marinobacter zhanjiangensis</name>
    <dbReference type="NCBI Taxonomy" id="578215"/>
    <lineage>
        <taxon>Bacteria</taxon>
        <taxon>Pseudomonadati</taxon>
        <taxon>Pseudomonadota</taxon>
        <taxon>Gammaproteobacteria</taxon>
        <taxon>Pseudomonadales</taxon>
        <taxon>Marinobacteraceae</taxon>
        <taxon>Marinobacter</taxon>
    </lineage>
</organism>
<dbReference type="EMBL" id="BMXV01000001">
    <property type="protein sequence ID" value="GGY59092.1"/>
    <property type="molecule type" value="Genomic_DNA"/>
</dbReference>
<protein>
    <recommendedName>
        <fullName evidence="1">DUF6285 domain-containing protein</fullName>
    </recommendedName>
</protein>
<dbReference type="Pfam" id="PF19802">
    <property type="entry name" value="DUF6285"/>
    <property type="match status" value="1"/>
</dbReference>
<accession>A0ABQ3AJT4</accession>
<evidence type="ECO:0000259" key="1">
    <source>
        <dbReference type="Pfam" id="PF19802"/>
    </source>
</evidence>
<feature type="domain" description="DUF6285" evidence="1">
    <location>
        <begin position="24"/>
        <end position="115"/>
    </location>
</feature>